<gene>
    <name evidence="1" type="ORF">GBAR_LOCUS12643</name>
</gene>
<accession>A0AA35S296</accession>
<protein>
    <submittedName>
        <fullName evidence="1">Uncharacterized protein</fullName>
    </submittedName>
</protein>
<dbReference type="AlphaFoldDB" id="A0AA35S296"/>
<evidence type="ECO:0000313" key="2">
    <source>
        <dbReference type="Proteomes" id="UP001174909"/>
    </source>
</evidence>
<dbReference type="Proteomes" id="UP001174909">
    <property type="component" value="Unassembled WGS sequence"/>
</dbReference>
<name>A0AA35S296_GEOBA</name>
<organism evidence="1 2">
    <name type="scientific">Geodia barretti</name>
    <name type="common">Barrett's horny sponge</name>
    <dbReference type="NCBI Taxonomy" id="519541"/>
    <lineage>
        <taxon>Eukaryota</taxon>
        <taxon>Metazoa</taxon>
        <taxon>Porifera</taxon>
        <taxon>Demospongiae</taxon>
        <taxon>Heteroscleromorpha</taxon>
        <taxon>Tetractinellida</taxon>
        <taxon>Astrophorina</taxon>
        <taxon>Geodiidae</taxon>
        <taxon>Geodia</taxon>
    </lineage>
</organism>
<reference evidence="1" key="1">
    <citation type="submission" date="2023-03" db="EMBL/GenBank/DDBJ databases">
        <authorList>
            <person name="Steffen K."/>
            <person name="Cardenas P."/>
        </authorList>
    </citation>
    <scope>NUCLEOTIDE SEQUENCE</scope>
</reference>
<sequence length="51" mass="5675">MKRSTSCSPMHKHTSENCFTSFMVLLVSGLLCYYRTACAKSPTSFPPPRSS</sequence>
<evidence type="ECO:0000313" key="1">
    <source>
        <dbReference type="EMBL" id="CAI8021292.1"/>
    </source>
</evidence>
<keyword evidence="2" id="KW-1185">Reference proteome</keyword>
<proteinExistence type="predicted"/>
<dbReference type="EMBL" id="CASHTH010001879">
    <property type="protein sequence ID" value="CAI8021292.1"/>
    <property type="molecule type" value="Genomic_DNA"/>
</dbReference>
<comment type="caution">
    <text evidence="1">The sequence shown here is derived from an EMBL/GenBank/DDBJ whole genome shotgun (WGS) entry which is preliminary data.</text>
</comment>